<evidence type="ECO:0000256" key="1">
    <source>
        <dbReference type="ARBA" id="ARBA00007905"/>
    </source>
</evidence>
<dbReference type="Gene3D" id="3.20.20.100">
    <property type="entry name" value="NADP-dependent oxidoreductase domain"/>
    <property type="match status" value="1"/>
</dbReference>
<reference evidence="5 6" key="1">
    <citation type="submission" date="2022-03" db="EMBL/GenBank/DDBJ databases">
        <title>Mucilaginibacter sp. isolated from the gut of Protaetia brevitarsis seulensis larvae.</title>
        <authorList>
            <person name="Won M."/>
            <person name="Kim S.-J."/>
            <person name="Kwon S.-W."/>
        </authorList>
    </citation>
    <scope>NUCLEOTIDE SEQUENCE [LARGE SCALE GENOMIC DNA]</scope>
    <source>
        <strain evidence="5 6">CFWR-12</strain>
    </source>
</reference>
<evidence type="ECO:0000259" key="4">
    <source>
        <dbReference type="Pfam" id="PF00248"/>
    </source>
</evidence>
<name>A0ABY4CAV0_9MICO</name>
<dbReference type="InterPro" id="IPR020471">
    <property type="entry name" value="AKR"/>
</dbReference>
<dbReference type="InterPro" id="IPR036812">
    <property type="entry name" value="NAD(P)_OxRdtase_dom_sf"/>
</dbReference>
<keyword evidence="3" id="KW-0560">Oxidoreductase</keyword>
<feature type="domain" description="NADP-dependent oxidoreductase" evidence="4">
    <location>
        <begin position="31"/>
        <end position="267"/>
    </location>
</feature>
<dbReference type="PANTHER" id="PTHR43827">
    <property type="entry name" value="2,5-DIKETO-D-GLUCONIC ACID REDUCTASE"/>
    <property type="match status" value="1"/>
</dbReference>
<proteinExistence type="inferred from homology"/>
<keyword evidence="6" id="KW-1185">Reference proteome</keyword>
<comment type="similarity">
    <text evidence="1">Belongs to the aldo/keto reductase family.</text>
</comment>
<dbReference type="InterPro" id="IPR018170">
    <property type="entry name" value="Aldo/ket_reductase_CS"/>
</dbReference>
<protein>
    <submittedName>
        <fullName evidence="5">Aldo/keto reductase</fullName>
    </submittedName>
</protein>
<dbReference type="PROSITE" id="PS00062">
    <property type="entry name" value="ALDOKETO_REDUCTASE_2"/>
    <property type="match status" value="1"/>
</dbReference>
<dbReference type="PROSITE" id="PS00798">
    <property type="entry name" value="ALDOKETO_REDUCTASE_1"/>
    <property type="match status" value="1"/>
</dbReference>
<gene>
    <name evidence="5" type="ORF">MTO99_08785</name>
</gene>
<evidence type="ECO:0000313" key="5">
    <source>
        <dbReference type="EMBL" id="UOE45820.1"/>
    </source>
</evidence>
<dbReference type="Pfam" id="PF00248">
    <property type="entry name" value="Aldo_ket_red"/>
    <property type="match status" value="1"/>
</dbReference>
<evidence type="ECO:0000256" key="3">
    <source>
        <dbReference type="ARBA" id="ARBA00023002"/>
    </source>
</evidence>
<dbReference type="SUPFAM" id="SSF51430">
    <property type="entry name" value="NAD(P)-linked oxidoreductase"/>
    <property type="match status" value="1"/>
</dbReference>
<dbReference type="Proteomes" id="UP000832097">
    <property type="component" value="Chromosome"/>
</dbReference>
<accession>A0ABY4CAV0</accession>
<dbReference type="EMBL" id="CP094528">
    <property type="protein sequence ID" value="UOE45820.1"/>
    <property type="molecule type" value="Genomic_DNA"/>
</dbReference>
<dbReference type="InterPro" id="IPR023210">
    <property type="entry name" value="NADP_OxRdtase_dom"/>
</dbReference>
<organism evidence="5 6">
    <name type="scientific">Agromyces larvae</name>
    <dbReference type="NCBI Taxonomy" id="2929802"/>
    <lineage>
        <taxon>Bacteria</taxon>
        <taxon>Bacillati</taxon>
        <taxon>Actinomycetota</taxon>
        <taxon>Actinomycetes</taxon>
        <taxon>Micrococcales</taxon>
        <taxon>Microbacteriaceae</taxon>
        <taxon>Agromyces</taxon>
    </lineage>
</organism>
<evidence type="ECO:0000313" key="6">
    <source>
        <dbReference type="Proteomes" id="UP000832097"/>
    </source>
</evidence>
<dbReference type="PIRSF" id="PIRSF000097">
    <property type="entry name" value="AKR"/>
    <property type="match status" value="1"/>
</dbReference>
<keyword evidence="2" id="KW-0521">NADP</keyword>
<evidence type="ECO:0000256" key="2">
    <source>
        <dbReference type="ARBA" id="ARBA00022857"/>
    </source>
</evidence>
<dbReference type="PRINTS" id="PR00069">
    <property type="entry name" value="ALDKETRDTASE"/>
</dbReference>
<sequence>MSQTSDPLPLAPLVRMHDGHRIPQLGYGLYKVPADDAERLALAAVAAGYRHLDTATLYGNEEGVGRAVRRAPVPRDELFVTTKVWNDDHGFDETLRAFDASMGRLGLDVLDLYLIHWPVPSQDRYVDTWRALIRLRDEGRVRSIGVSNFHPHHIERLVDETGVAPVIDQVELHPWLPQHAVRTFDTERGILTEAWSPLARGRVLGDAALDRLAAKHGRTPAQIVLRWHLQLGNVVIPKASSPERIRENLDVFGFELDADDLAAIAALETGERTGRDPDSD</sequence>
<dbReference type="PANTHER" id="PTHR43827:SF3">
    <property type="entry name" value="NADP-DEPENDENT OXIDOREDUCTASE DOMAIN-CONTAINING PROTEIN"/>
    <property type="match status" value="1"/>
</dbReference>